<dbReference type="Proteomes" id="UP000320735">
    <property type="component" value="Unassembled WGS sequence"/>
</dbReference>
<evidence type="ECO:0000313" key="2">
    <source>
        <dbReference type="EMBL" id="TWU09578.1"/>
    </source>
</evidence>
<reference evidence="2 3" key="1">
    <citation type="submission" date="2019-02" db="EMBL/GenBank/DDBJ databases">
        <title>Deep-cultivation of Planctomycetes and their phenomic and genomic characterization uncovers novel biology.</title>
        <authorList>
            <person name="Wiegand S."/>
            <person name="Jogler M."/>
            <person name="Boedeker C."/>
            <person name="Pinto D."/>
            <person name="Vollmers J."/>
            <person name="Rivas-Marin E."/>
            <person name="Kohn T."/>
            <person name="Peeters S.H."/>
            <person name="Heuer A."/>
            <person name="Rast P."/>
            <person name="Oberbeckmann S."/>
            <person name="Bunk B."/>
            <person name="Jeske O."/>
            <person name="Meyerdierks A."/>
            <person name="Storesund J.E."/>
            <person name="Kallscheuer N."/>
            <person name="Luecker S."/>
            <person name="Lage O.M."/>
            <person name="Pohl T."/>
            <person name="Merkel B.J."/>
            <person name="Hornburger P."/>
            <person name="Mueller R.-W."/>
            <person name="Bruemmer F."/>
            <person name="Labrenz M."/>
            <person name="Spormann A.M."/>
            <person name="Op Den Camp H."/>
            <person name="Overmann J."/>
            <person name="Amann R."/>
            <person name="Jetten M.S.M."/>
            <person name="Mascher T."/>
            <person name="Medema M.H."/>
            <person name="Devos D.P."/>
            <person name="Kaster A.-K."/>
            <person name="Ovreas L."/>
            <person name="Rohde M."/>
            <person name="Galperin M.Y."/>
            <person name="Jogler C."/>
        </authorList>
    </citation>
    <scope>NUCLEOTIDE SEQUENCE [LARGE SCALE GENOMIC DNA]</scope>
    <source>
        <strain evidence="2 3">CA54</strain>
    </source>
</reference>
<dbReference type="InterPro" id="IPR011335">
    <property type="entry name" value="Restrct_endonuc-II-like"/>
</dbReference>
<protein>
    <recommendedName>
        <fullName evidence="1">Putative restriction endonuclease domain-containing protein</fullName>
    </recommendedName>
</protein>
<evidence type="ECO:0000259" key="1">
    <source>
        <dbReference type="Pfam" id="PF05685"/>
    </source>
</evidence>
<dbReference type="EMBL" id="SJPP01000002">
    <property type="protein sequence ID" value="TWU09578.1"/>
    <property type="molecule type" value="Genomic_DNA"/>
</dbReference>
<dbReference type="SUPFAM" id="SSF52980">
    <property type="entry name" value="Restriction endonuclease-like"/>
    <property type="match status" value="1"/>
</dbReference>
<evidence type="ECO:0000313" key="3">
    <source>
        <dbReference type="Proteomes" id="UP000320735"/>
    </source>
</evidence>
<dbReference type="InterPro" id="IPR012296">
    <property type="entry name" value="Nuclease_put_TT1808"/>
</dbReference>
<dbReference type="PANTHER" id="PTHR34107:SF4">
    <property type="entry name" value="SLL1222 PROTEIN"/>
    <property type="match status" value="1"/>
</dbReference>
<dbReference type="Gene3D" id="3.90.1570.10">
    <property type="entry name" value="tt1808, chain A"/>
    <property type="match status" value="1"/>
</dbReference>
<sequence>MSKPQLLITDADAGLELSAEEYAEADFQPPCKYERAQQRIIVLPPPGHYHHVITNHFRKYLGAYELTRPDVVEFVFQESWLRIDDDTDRHPDITIYLLANSPGEEIPARVPDIIFEVVSPGRPAHDRDYVAKRNDYETAGVQEYVIVDRFEHRVTVLRRDGEKFVESTLQETDDYTSPLLPGLQIPLLGMI</sequence>
<feature type="domain" description="Putative restriction endonuclease" evidence="1">
    <location>
        <begin position="20"/>
        <end position="187"/>
    </location>
</feature>
<name>A0A5C6BC48_9PLAN</name>
<proteinExistence type="predicted"/>
<dbReference type="CDD" id="cd06260">
    <property type="entry name" value="DUF820-like"/>
    <property type="match status" value="1"/>
</dbReference>
<gene>
    <name evidence="2" type="ORF">CA54_48200</name>
</gene>
<keyword evidence="3" id="KW-1185">Reference proteome</keyword>
<comment type="caution">
    <text evidence="2">The sequence shown here is derived from an EMBL/GenBank/DDBJ whole genome shotgun (WGS) entry which is preliminary data.</text>
</comment>
<dbReference type="PANTHER" id="PTHR34107">
    <property type="entry name" value="SLL0198 PROTEIN-RELATED"/>
    <property type="match status" value="1"/>
</dbReference>
<dbReference type="AlphaFoldDB" id="A0A5C6BC48"/>
<dbReference type="RefSeq" id="WP_197532738.1">
    <property type="nucleotide sequence ID" value="NZ_SJPP01000002.1"/>
</dbReference>
<organism evidence="2 3">
    <name type="scientific">Symmachiella macrocystis</name>
    <dbReference type="NCBI Taxonomy" id="2527985"/>
    <lineage>
        <taxon>Bacteria</taxon>
        <taxon>Pseudomonadati</taxon>
        <taxon>Planctomycetota</taxon>
        <taxon>Planctomycetia</taxon>
        <taxon>Planctomycetales</taxon>
        <taxon>Planctomycetaceae</taxon>
        <taxon>Symmachiella</taxon>
    </lineage>
</organism>
<dbReference type="InterPro" id="IPR008538">
    <property type="entry name" value="Uma2"/>
</dbReference>
<accession>A0A5C6BC48</accession>
<dbReference type="Pfam" id="PF05685">
    <property type="entry name" value="Uma2"/>
    <property type="match status" value="1"/>
</dbReference>